<evidence type="ECO:0000256" key="7">
    <source>
        <dbReference type="SAM" id="Coils"/>
    </source>
</evidence>
<dbReference type="SUPFAM" id="SSF47874">
    <property type="entry name" value="Annexin"/>
    <property type="match status" value="1"/>
</dbReference>
<evidence type="ECO:0000256" key="1">
    <source>
        <dbReference type="ARBA" id="ARBA00007831"/>
    </source>
</evidence>
<dbReference type="SMART" id="SM00875">
    <property type="entry name" value="BACK"/>
    <property type="match status" value="1"/>
</dbReference>
<protein>
    <submittedName>
        <fullName evidence="10">Kelch-like protein 12</fullName>
    </submittedName>
</protein>
<feature type="compositionally biased region" description="Basic and acidic residues" evidence="8">
    <location>
        <begin position="881"/>
        <end position="903"/>
    </location>
</feature>
<dbReference type="InterPro" id="IPR018502">
    <property type="entry name" value="Annexin_repeat"/>
</dbReference>
<dbReference type="Pfam" id="PF00191">
    <property type="entry name" value="Annexin"/>
    <property type="match status" value="2"/>
</dbReference>
<dbReference type="Gene3D" id="1.10.220.10">
    <property type="entry name" value="Annexin"/>
    <property type="match status" value="3"/>
</dbReference>
<feature type="region of interest" description="Disordered" evidence="8">
    <location>
        <begin position="1752"/>
        <end position="1798"/>
    </location>
</feature>
<dbReference type="PROSITE" id="PS51897">
    <property type="entry name" value="ANNEXIN_2"/>
    <property type="match status" value="2"/>
</dbReference>
<feature type="domain" description="BTB" evidence="9">
    <location>
        <begin position="107"/>
        <end position="174"/>
    </location>
</feature>
<dbReference type="InterPro" id="IPR011333">
    <property type="entry name" value="SKP1/BTB/POZ_sf"/>
</dbReference>
<evidence type="ECO:0000256" key="6">
    <source>
        <dbReference type="ARBA" id="ARBA00023302"/>
    </source>
</evidence>
<dbReference type="Gene3D" id="1.25.40.420">
    <property type="match status" value="1"/>
</dbReference>
<dbReference type="InterPro" id="IPR000210">
    <property type="entry name" value="BTB/POZ_dom"/>
</dbReference>
<feature type="compositionally biased region" description="Basic residues" evidence="8">
    <location>
        <begin position="795"/>
        <end position="806"/>
    </location>
</feature>
<feature type="coiled-coil region" evidence="7">
    <location>
        <begin position="1540"/>
        <end position="1681"/>
    </location>
</feature>
<reference evidence="11" key="1">
    <citation type="journal article" date="2017" name="bioRxiv">
        <title>Comparative analysis of the genomes of Stylophora pistillata and Acropora digitifera provides evidence for extensive differences between species of corals.</title>
        <authorList>
            <person name="Voolstra C.R."/>
            <person name="Li Y."/>
            <person name="Liew Y.J."/>
            <person name="Baumgarten S."/>
            <person name="Zoccola D."/>
            <person name="Flot J.-F."/>
            <person name="Tambutte S."/>
            <person name="Allemand D."/>
            <person name="Aranda M."/>
        </authorList>
    </citation>
    <scope>NUCLEOTIDE SEQUENCE [LARGE SCALE GENOMIC DNA]</scope>
</reference>
<evidence type="ECO:0000256" key="4">
    <source>
        <dbReference type="ARBA" id="ARBA00022837"/>
    </source>
</evidence>
<keyword evidence="6" id="KW-0111">Calcium/phospholipid-binding</keyword>
<keyword evidence="5" id="KW-0041">Annexin</keyword>
<dbReference type="SMART" id="SM00335">
    <property type="entry name" value="ANX"/>
    <property type="match status" value="2"/>
</dbReference>
<evidence type="ECO:0000313" key="11">
    <source>
        <dbReference type="Proteomes" id="UP000225706"/>
    </source>
</evidence>
<proteinExistence type="inferred from homology"/>
<keyword evidence="4" id="KW-0106">Calcium</keyword>
<feature type="coiled-coil region" evidence="7">
    <location>
        <begin position="1343"/>
        <end position="1466"/>
    </location>
</feature>
<evidence type="ECO:0000256" key="3">
    <source>
        <dbReference type="ARBA" id="ARBA00022737"/>
    </source>
</evidence>
<dbReference type="Pfam" id="PF00651">
    <property type="entry name" value="BTB"/>
    <property type="match status" value="1"/>
</dbReference>
<dbReference type="PANTHER" id="PTHR18939:SF4">
    <property type="entry name" value="RIBOSOME-BINDING PROTEIN 1"/>
    <property type="match status" value="1"/>
</dbReference>
<dbReference type="InterPro" id="IPR006652">
    <property type="entry name" value="Kelch_1"/>
</dbReference>
<dbReference type="OrthoDB" id="409642at2759"/>
<comment type="similarity">
    <text evidence="1">Belongs to the annexin family.</text>
</comment>
<sequence>MTPVYATFARVIIENNLKIILAGNRIDYRVETLPLCPTIHCDSQTIMATSMKIENQPSLANLFELQDNERLEGISLHTPGGTMYKGKESNTLSLLNKFRVEGESGFCDVILEVEGRQLTTHRCVLAANSQFFYTMFGSGMKESSQKLLRLHSVSFTAMSLILEYFYTREILIDEDNVLDLLHASSFLLVIPVKNACIELLSKQLASDNCFSVLQIAEQFGADLLARKAKNFIKVNFSIVVKNEEFASILQKDLVSFLSSDEIQVEKEEEVYQCVLKWVKHDEANRSPVLPELLKHLRMASLPKGFLQSSKEPLVKENTSLCVPAPKKVKKRKWTRKSKKSKDIKSLAEKQVRPSTEMHDVLVGVGTEDCRRAFCYDFKKKELFSLPDLSFFQYSPHLAVIGRTLYLVGGLKYGTEAAKRVSALNFDDTKKLCSIPGVRVQLDWKVKSSHEAPKVKGSLVAFNDLLYYIGGWQVSDCSGMVECYNPQLDEWSICAGLDTPRCKSGCVTTESHIYIIGGGTRYLERRDTTLSSVERYDPDKDSWSYVACLREARSMPGCVYWSGKIYAIGGIDPSGVQTTSCEVYTPSINQWQPIAKLPYPHCPVNNVIIVKNQVTVPLRLETTSFSCDAVKYNARSNKWQKVKSLTLSDKIGSYTLQTMKLPQLILQRLCKEHWPTDFFADWKDSDDDDAYFDSDSETSSFYWNSPSDVDDYHVESEVDVVGLDFNFRAPRALLSVKMESVDPITLAIIAVVVAIVLSALLLLLFATREEKYEDVLAAQRSEQEAYMARTASTKPVKQRKKLGKGKKKYSDDGEGQEEVSSLQVEETIESNVEISRSNNLDAVLDVEFLPDRPEEKIPVPEEKPSSGITKDRQGKKKSKKVVVKEDTSSVTERRVILDKPREVEEMVSQVVDSTVDSEPDKPEDFETEQPKTLNTSEAGAPAKKSKSKPKTAKDRDPIQGEQKFNGEVSVKRLMEMVTVSNLNSTEIQSLIDVLLNKQGENSQWKKSSSKGDTLELLKKQLQEKETQISEERRQSQNAANKLKELRDELQQEKQKNKSQQANATSKITAQTKEIQALQTRMQASHDSHTLEVQTLQTQLHQLQDVMSSSSVGNIQRLQEENSQLKNASMRAAQLTADKESLTTELTKLQQTCRHVKGELGTKIDQLSQSEEKVRQLTIHQNSVKEAENVLSKRLAEVNEELQKSQARNTALQKDLNSTAQGLKAEEAKTSELNKRLSELSAADSSQADALHSLTAKLQEATARVSELQKIVADVEDQLKKSQEVKMQKDKEIQVLQGELKLARESVQTSVSNHVSSAAPAENGKEPNVSAKIQEDALKVKEDVIAELNSNVLKKDEEIASLKSLLDEQKNKNNELRKKNWKAMEAVNDAEKNAQAQINKALEAAKVANDAVANGQSDVVKEKDDAITKLTEELEEKKEECSKLENVIQQQKDKNNELREKNWKAMDALSNMEKSVNSKIKSAVESVKGENKTIMLEEQNETKAVLCRVHPNVMVDSTLPYKKWLGEFEKQASKSSGDSEELEELTRKFKEVQAQKDTLVAECAHYKVTLQETESLLKKLEDNVESEMDNWQKIVERTQRELKEANDKISTLEGDLQKTTGSASSQLDTIASLEQHLKDARAADSEAKQRFSELQEQLAKSTVSEDSDKVRNLEKELEVLRAQDREPTDTISKLESTEKDLIKCKQQMETSVKEIAERDNDLKTAKGELAKVQSSEEELKKKVVSLEEALTKANNDLGKSQESLDSLNNSPDKKKKGLKGALNKVMSKKDKEKEDGKLEEAQRMLTEQRAEIDDLKNSKQALEKQHKALEVEYKELKRLSISVESNLTEELKSELSGKFQDAAVALMAVPENYDAVSLHDAMSELQVIKSAYTKIYTGKDVLKKIKEDTNGEFRTTLMNLIEKNRDSNEKVNEDLAKADARKLLEAGQGKKGADKAVFVEILTSRNYAQLRATFDAYKTLAKSDFMDSINEYLKGDLQNALRAIVRCAQDPALFFAEVLEKALDRGNSKIVTRVLVTRSEVDLADIKTQYQKKTGQPLKDVVAKKMKGDLEKILLQLLGN</sequence>
<keyword evidence="11" id="KW-1185">Reference proteome</keyword>
<feature type="coiled-coil region" evidence="7">
    <location>
        <begin position="1113"/>
        <end position="1157"/>
    </location>
</feature>
<feature type="compositionally biased region" description="Polar residues" evidence="8">
    <location>
        <begin position="1056"/>
        <end position="1066"/>
    </location>
</feature>
<feature type="region of interest" description="Disordered" evidence="8">
    <location>
        <begin position="850"/>
        <end position="967"/>
    </location>
</feature>
<feature type="compositionally biased region" description="Basic and acidic residues" evidence="8">
    <location>
        <begin position="1785"/>
        <end position="1798"/>
    </location>
</feature>
<dbReference type="Gene3D" id="2.120.10.80">
    <property type="entry name" value="Kelch-type beta propeller"/>
    <property type="match status" value="1"/>
</dbReference>
<organism evidence="10 11">
    <name type="scientific">Stylophora pistillata</name>
    <name type="common">Smooth cauliflower coral</name>
    <dbReference type="NCBI Taxonomy" id="50429"/>
    <lineage>
        <taxon>Eukaryota</taxon>
        <taxon>Metazoa</taxon>
        <taxon>Cnidaria</taxon>
        <taxon>Anthozoa</taxon>
        <taxon>Hexacorallia</taxon>
        <taxon>Scleractinia</taxon>
        <taxon>Astrocoeniina</taxon>
        <taxon>Pocilloporidae</taxon>
        <taxon>Stylophora</taxon>
    </lineage>
</organism>
<feature type="coiled-coil region" evidence="7">
    <location>
        <begin position="1186"/>
        <end position="1290"/>
    </location>
</feature>
<dbReference type="EMBL" id="LSMT01000019">
    <property type="protein sequence ID" value="PFX32788.1"/>
    <property type="molecule type" value="Genomic_DNA"/>
</dbReference>
<keyword evidence="7" id="KW-0175">Coiled coil</keyword>
<evidence type="ECO:0000259" key="9">
    <source>
        <dbReference type="PROSITE" id="PS50097"/>
    </source>
</evidence>
<dbReference type="GO" id="GO:0005544">
    <property type="term" value="F:calcium-dependent phospholipid binding"/>
    <property type="evidence" value="ECO:0007669"/>
    <property type="project" value="UniProtKB-KW"/>
</dbReference>
<dbReference type="PROSITE" id="PS50097">
    <property type="entry name" value="BTB"/>
    <property type="match status" value="1"/>
</dbReference>
<dbReference type="Pfam" id="PF07707">
    <property type="entry name" value="BACK"/>
    <property type="match status" value="1"/>
</dbReference>
<feature type="region of interest" description="Disordered" evidence="8">
    <location>
        <begin position="783"/>
        <end position="823"/>
    </location>
</feature>
<dbReference type="PANTHER" id="PTHR18939">
    <property type="entry name" value="RIBOSOME BINDING PROTEIN-1"/>
    <property type="match status" value="1"/>
</dbReference>
<dbReference type="FunFam" id="1.25.40.420:FF:000001">
    <property type="entry name" value="Kelch-like family member 12"/>
    <property type="match status" value="1"/>
</dbReference>
<feature type="compositionally biased region" description="Polar residues" evidence="8">
    <location>
        <begin position="1752"/>
        <end position="1768"/>
    </location>
</feature>
<comment type="caution">
    <text evidence="10">The sequence shown here is derived from an EMBL/GenBank/DDBJ whole genome shotgun (WGS) entry which is preliminary data.</text>
</comment>
<dbReference type="Gene3D" id="3.30.710.10">
    <property type="entry name" value="Potassium Channel Kv1.1, Chain A"/>
    <property type="match status" value="1"/>
</dbReference>
<dbReference type="SUPFAM" id="SSF54695">
    <property type="entry name" value="POZ domain"/>
    <property type="match status" value="1"/>
</dbReference>
<dbReference type="CDD" id="cd18186">
    <property type="entry name" value="BTB_POZ_ZBTB_KLHL-like"/>
    <property type="match status" value="1"/>
</dbReference>
<dbReference type="InterPro" id="IPR037104">
    <property type="entry name" value="Annexin_sf"/>
</dbReference>
<evidence type="ECO:0000256" key="8">
    <source>
        <dbReference type="SAM" id="MobiDB-lite"/>
    </source>
</evidence>
<dbReference type="SUPFAM" id="SSF117281">
    <property type="entry name" value="Kelch motif"/>
    <property type="match status" value="1"/>
</dbReference>
<dbReference type="SMART" id="SM00612">
    <property type="entry name" value="Kelch"/>
    <property type="match status" value="3"/>
</dbReference>
<dbReference type="Pfam" id="PF01344">
    <property type="entry name" value="Kelch_1"/>
    <property type="match status" value="3"/>
</dbReference>
<dbReference type="InterPro" id="IPR011705">
    <property type="entry name" value="BACK"/>
</dbReference>
<evidence type="ECO:0000256" key="2">
    <source>
        <dbReference type="ARBA" id="ARBA00022441"/>
    </source>
</evidence>
<dbReference type="GO" id="GO:0005509">
    <property type="term" value="F:calcium ion binding"/>
    <property type="evidence" value="ECO:0007669"/>
    <property type="project" value="InterPro"/>
</dbReference>
<keyword evidence="2" id="KW-0880">Kelch repeat</keyword>
<dbReference type="GO" id="GO:0005789">
    <property type="term" value="C:endoplasmic reticulum membrane"/>
    <property type="evidence" value="ECO:0007669"/>
    <property type="project" value="TreeGrafter"/>
</dbReference>
<accession>A0A2B4SW58</accession>
<gene>
    <name evidence="10" type="primary">klhl12</name>
    <name evidence="10" type="ORF">AWC38_SpisGene2392</name>
</gene>
<evidence type="ECO:0000256" key="5">
    <source>
        <dbReference type="ARBA" id="ARBA00023216"/>
    </source>
</evidence>
<name>A0A2B4SW58_STYPI</name>
<dbReference type="SMART" id="SM00225">
    <property type="entry name" value="BTB"/>
    <property type="match status" value="1"/>
</dbReference>
<dbReference type="InterPro" id="IPR040248">
    <property type="entry name" value="RRBP1"/>
</dbReference>
<dbReference type="InterPro" id="IPR015915">
    <property type="entry name" value="Kelch-typ_b-propeller"/>
</dbReference>
<dbReference type="FunFam" id="1.10.220.10:FF:000002">
    <property type="entry name" value="Annexin"/>
    <property type="match status" value="1"/>
</dbReference>
<evidence type="ECO:0000313" key="10">
    <source>
        <dbReference type="EMBL" id="PFX32788.1"/>
    </source>
</evidence>
<dbReference type="Proteomes" id="UP000225706">
    <property type="component" value="Unassembled WGS sequence"/>
</dbReference>
<feature type="region of interest" description="Disordered" evidence="8">
    <location>
        <begin position="1047"/>
        <end position="1066"/>
    </location>
</feature>
<feature type="compositionally biased region" description="Basic and acidic residues" evidence="8">
    <location>
        <begin position="850"/>
        <end position="871"/>
    </location>
</feature>
<keyword evidence="3" id="KW-0677">Repeat</keyword>